<dbReference type="EMBL" id="AP024525">
    <property type="protein sequence ID" value="BCT76085.1"/>
    <property type="molecule type" value="Genomic_DNA"/>
</dbReference>
<accession>A0ABN6FHN5</accession>
<dbReference type="SUPFAM" id="SSF47413">
    <property type="entry name" value="lambda repressor-like DNA-binding domains"/>
    <property type="match status" value="1"/>
</dbReference>
<name>A0ABN6FHN5_SINCY</name>
<keyword evidence="3" id="KW-1185">Reference proteome</keyword>
<dbReference type="InterPro" id="IPR010982">
    <property type="entry name" value="Lambda_DNA-bd_dom_sf"/>
</dbReference>
<dbReference type="Gene3D" id="1.10.260.40">
    <property type="entry name" value="lambda repressor-like DNA-binding domains"/>
    <property type="match status" value="1"/>
</dbReference>
<dbReference type="Proteomes" id="UP001319861">
    <property type="component" value="Chromosome"/>
</dbReference>
<dbReference type="SMART" id="SM00530">
    <property type="entry name" value="HTH_XRE"/>
    <property type="match status" value="1"/>
</dbReference>
<protein>
    <recommendedName>
        <fullName evidence="1">HTH cro/C1-type domain-containing protein</fullName>
    </recommendedName>
</protein>
<dbReference type="Pfam" id="PF01381">
    <property type="entry name" value="HTH_3"/>
    <property type="match status" value="1"/>
</dbReference>
<evidence type="ECO:0000313" key="2">
    <source>
        <dbReference type="EMBL" id="BCT76085.1"/>
    </source>
</evidence>
<dbReference type="PROSITE" id="PS50943">
    <property type="entry name" value="HTH_CROC1"/>
    <property type="match status" value="1"/>
</dbReference>
<evidence type="ECO:0000259" key="1">
    <source>
        <dbReference type="PROSITE" id="PS50943"/>
    </source>
</evidence>
<sequence>MALDGTAARLRQAAGLSLKEVAGPVGVTVTSVYRWEKGLRAPRGEAAIRYLRVLDALAKVVDAR</sequence>
<organism evidence="2 3">
    <name type="scientific">Sinomonas cyclohexanicum</name>
    <name type="common">Corynebacterium cyclohexanicum</name>
    <dbReference type="NCBI Taxonomy" id="322009"/>
    <lineage>
        <taxon>Bacteria</taxon>
        <taxon>Bacillati</taxon>
        <taxon>Actinomycetota</taxon>
        <taxon>Actinomycetes</taxon>
        <taxon>Micrococcales</taxon>
        <taxon>Micrococcaceae</taxon>
        <taxon>Sinomonas</taxon>
    </lineage>
</organism>
<reference evidence="2 3" key="1">
    <citation type="journal article" date="2021" name="J. Biosci. Bioeng.">
        <title>Identification and characterization of a chc gene cluster responsible for the aromatization pathway of cyclohexanecarboxylate degradation in Sinomonas cyclohexanicum ATCC 51369.</title>
        <authorList>
            <person name="Yamamoto T."/>
            <person name="Hasegawa Y."/>
            <person name="Lau P.C.K."/>
            <person name="Iwaki H."/>
        </authorList>
    </citation>
    <scope>NUCLEOTIDE SEQUENCE [LARGE SCALE GENOMIC DNA]</scope>
    <source>
        <strain evidence="2 3">ATCC 51369</strain>
    </source>
</reference>
<evidence type="ECO:0000313" key="3">
    <source>
        <dbReference type="Proteomes" id="UP001319861"/>
    </source>
</evidence>
<dbReference type="InterPro" id="IPR001387">
    <property type="entry name" value="Cro/C1-type_HTH"/>
</dbReference>
<gene>
    <name evidence="2" type="ORF">SCMU_19270</name>
</gene>
<proteinExistence type="predicted"/>
<dbReference type="CDD" id="cd00093">
    <property type="entry name" value="HTH_XRE"/>
    <property type="match status" value="1"/>
</dbReference>
<feature type="domain" description="HTH cro/C1-type" evidence="1">
    <location>
        <begin position="9"/>
        <end position="61"/>
    </location>
</feature>